<dbReference type="Gene3D" id="1.20.120.450">
    <property type="entry name" value="dinb family like domain"/>
    <property type="match status" value="1"/>
</dbReference>
<gene>
    <name evidence="1" type="ORF">IA57_08180</name>
</gene>
<accession>A0A084TIB3</accession>
<proteinExistence type="predicted"/>
<reference evidence="2" key="2">
    <citation type="submission" date="2014-07" db="EMBL/GenBank/DDBJ databases">
        <title>Genome sequence of Mangrovimonas yunxiaonensis.</title>
        <authorList>
            <person name="Li Y."/>
            <person name="Zheng T."/>
        </authorList>
    </citation>
    <scope>NUCLEOTIDE SEQUENCE [LARGE SCALE GENOMIC DNA]</scope>
    <source>
        <strain evidence="2">LY01</strain>
    </source>
</reference>
<comment type="caution">
    <text evidence="1">The sequence shown here is derived from an EMBL/GenBank/DDBJ whole genome shotgun (WGS) entry which is preliminary data.</text>
</comment>
<dbReference type="eggNOG" id="COG2030">
    <property type="taxonomic scope" value="Bacteria"/>
</dbReference>
<dbReference type="STRING" id="1197477.IA57_08180"/>
<dbReference type="OrthoDB" id="2599194at2"/>
<evidence type="ECO:0000313" key="2">
    <source>
        <dbReference type="Proteomes" id="UP000028521"/>
    </source>
</evidence>
<dbReference type="AlphaFoldDB" id="A0A084TIB3"/>
<reference evidence="1 2" key="1">
    <citation type="journal article" date="2014" name="Genome Announc.">
        <title>Draft Genome Sequence of the Algicidal Bacterium Mangrovimonas yunxiaonensis Strain LY01.</title>
        <authorList>
            <person name="Li Y."/>
            <person name="Zhu H."/>
            <person name="Li C."/>
            <person name="Zhang H."/>
            <person name="Chen Z."/>
            <person name="Zheng W."/>
            <person name="Xu H."/>
            <person name="Zheng T."/>
        </authorList>
    </citation>
    <scope>NUCLEOTIDE SEQUENCE [LARGE SCALE GENOMIC DNA]</scope>
    <source>
        <strain evidence="1 2">LY01</strain>
    </source>
</reference>
<organism evidence="1 2">
    <name type="scientific">Mangrovimonas yunxiaonensis</name>
    <dbReference type="NCBI Taxonomy" id="1197477"/>
    <lineage>
        <taxon>Bacteria</taxon>
        <taxon>Pseudomonadati</taxon>
        <taxon>Bacteroidota</taxon>
        <taxon>Flavobacteriia</taxon>
        <taxon>Flavobacteriales</taxon>
        <taxon>Flavobacteriaceae</taxon>
        <taxon>Mangrovimonas</taxon>
    </lineage>
</organism>
<dbReference type="Pfam" id="PF07606">
    <property type="entry name" value="DUF1569"/>
    <property type="match status" value="1"/>
</dbReference>
<dbReference type="InterPro" id="IPR034660">
    <property type="entry name" value="DinB/YfiT-like"/>
</dbReference>
<dbReference type="InterPro" id="IPR011463">
    <property type="entry name" value="DUF1569"/>
</dbReference>
<protein>
    <recommendedName>
        <fullName evidence="3">DUF1569 domain-containing protein</fullName>
    </recommendedName>
</protein>
<dbReference type="RefSeq" id="WP_036121722.1">
    <property type="nucleotide sequence ID" value="NZ_BMET01000001.1"/>
</dbReference>
<sequence>MKSLFSEEAVSEIKSRLNQLSPNNPPQWGQMNAAQMLAHCQFPLQVALGDLKLKKPNALKRFVFSLVKTSLYNNKPWKQGLPTAKEFVVSNGKVFHVEKENLLNEIDKFHLKKGQEQWPPHPMFGNFTRSQWGQMQYKHLDHHLKQFNV</sequence>
<dbReference type="EMBL" id="JPFK01000007">
    <property type="protein sequence ID" value="KFB00449.1"/>
    <property type="molecule type" value="Genomic_DNA"/>
</dbReference>
<evidence type="ECO:0008006" key="3">
    <source>
        <dbReference type="Google" id="ProtNLM"/>
    </source>
</evidence>
<evidence type="ECO:0000313" key="1">
    <source>
        <dbReference type="EMBL" id="KFB00449.1"/>
    </source>
</evidence>
<dbReference type="Proteomes" id="UP000028521">
    <property type="component" value="Unassembled WGS sequence"/>
</dbReference>
<name>A0A084TIB3_9FLAO</name>
<keyword evidence="2" id="KW-1185">Reference proteome</keyword>